<gene>
    <name evidence="1" type="ORF">Cvel_11681</name>
</gene>
<proteinExistence type="predicted"/>
<accession>A0A0G4I7J7</accession>
<reference evidence="1" key="1">
    <citation type="submission" date="2014-11" db="EMBL/GenBank/DDBJ databases">
        <authorList>
            <person name="Otto D Thomas"/>
            <person name="Naeem Raeece"/>
        </authorList>
    </citation>
    <scope>NUCLEOTIDE SEQUENCE</scope>
</reference>
<sequence length="707" mass="77173">MPTPPLSLPSSVLTKHAPTESILRHLASTAALCLRLISKGVEHKTAKTFHDKAKITRLSEALVGAPDLKIIRWFLSLPAPPSPEQILTACAFLNRRDLIDALHETDTAFALPTGGGGGRPLVFDQVNNLSDLPRLSNCIAILDGAAAGGHVKLFSAFLRHVWCQESMRRWCGLALRGGHMDIVEVLHRERGLEINVCGTEYGDDLFGWLSAFSEHDLDTAVMLRVFTGFRSPTYYSALIHAVKGDFARLRERALPAGMPRHFCVLLTAALAGTDGKAALREVSSLFMQSIRAASSPPLDPPLPPNAEGAVAAAELQQPTELSPLWLSGGGTGEGGEGGDGVSCRSVFEWLQKTLAVVACVHGESTRVALRRESFDFLSSLYEAALNPKEEGGNGGKIPAPWSVLGEQFVIDVVRHGNVAVREWAFRGVKEDGEQGAQWKRSVCMAAAERGEVGVLEWARELTSLPLNEWDPRTRAAAVRGGHWAAVEWLRLQSPCLGLEGETAPPSEGMRRFETQVLRHVIECPDVPPPSPPRGLEEEVRTHVRHVVRSQVARWQGGGGSLDLEFGSESVFCAEGAVASRRWPLLSWLVEIGGEKEMAQMLDSHGVLERHTQAWVRRLHSLVGNEAAVMLSKSEGIEGFRSVWSREAGGLVSLHKWARAASVRFWPSVFWDYLEGKGGDGQVDRQHLSEIVEEAGGECLRDLLETLD</sequence>
<dbReference type="VEuPathDB" id="CryptoDB:Cvel_11681"/>
<name>A0A0G4I7J7_9ALVE</name>
<protein>
    <submittedName>
        <fullName evidence="1">Uncharacterized protein</fullName>
    </submittedName>
</protein>
<evidence type="ECO:0000313" key="1">
    <source>
        <dbReference type="EMBL" id="CEM53039.1"/>
    </source>
</evidence>
<dbReference type="EMBL" id="CDMZ01005477">
    <property type="protein sequence ID" value="CEM53039.1"/>
    <property type="molecule type" value="Genomic_DNA"/>
</dbReference>
<organism evidence="1">
    <name type="scientific">Chromera velia CCMP2878</name>
    <dbReference type="NCBI Taxonomy" id="1169474"/>
    <lineage>
        <taxon>Eukaryota</taxon>
        <taxon>Sar</taxon>
        <taxon>Alveolata</taxon>
        <taxon>Colpodellida</taxon>
        <taxon>Chromeraceae</taxon>
        <taxon>Chromera</taxon>
    </lineage>
</organism>
<dbReference type="AlphaFoldDB" id="A0A0G4I7J7"/>